<gene>
    <name evidence="2" type="ORF">EDC57_2175</name>
</gene>
<organism evidence="2 3">
    <name type="scientific">Inmirania thermothiophila</name>
    <dbReference type="NCBI Taxonomy" id="1750597"/>
    <lineage>
        <taxon>Bacteria</taxon>
        <taxon>Pseudomonadati</taxon>
        <taxon>Pseudomonadota</taxon>
        <taxon>Gammaproteobacteria</taxon>
        <taxon>Chromatiales</taxon>
        <taxon>Ectothiorhodospiraceae</taxon>
        <taxon>Inmirania</taxon>
    </lineage>
</organism>
<keyword evidence="3" id="KW-1185">Reference proteome</keyword>
<evidence type="ECO:0000313" key="2">
    <source>
        <dbReference type="EMBL" id="ROR29505.1"/>
    </source>
</evidence>
<keyword evidence="1" id="KW-0812">Transmembrane</keyword>
<dbReference type="PANTHER" id="PTHR39594">
    <property type="entry name" value="PROTEIN YCHQ"/>
    <property type="match status" value="1"/>
</dbReference>
<dbReference type="InterPro" id="IPR007360">
    <property type="entry name" value="SirB"/>
</dbReference>
<feature type="transmembrane region" description="Helical" evidence="1">
    <location>
        <begin position="73"/>
        <end position="92"/>
    </location>
</feature>
<protein>
    <submittedName>
        <fullName evidence="2">Putative membrane protein SirB2</fullName>
    </submittedName>
</protein>
<evidence type="ECO:0000313" key="3">
    <source>
        <dbReference type="Proteomes" id="UP000276634"/>
    </source>
</evidence>
<accession>A0A3N1XS95</accession>
<dbReference type="EMBL" id="RJVI01000003">
    <property type="protein sequence ID" value="ROR29505.1"/>
    <property type="molecule type" value="Genomic_DNA"/>
</dbReference>
<dbReference type="PIRSF" id="PIRSF005610">
    <property type="entry name" value="SirB"/>
    <property type="match status" value="1"/>
</dbReference>
<comment type="caution">
    <text evidence="2">The sequence shown here is derived from an EMBL/GenBank/DDBJ whole genome shotgun (WGS) entry which is preliminary data.</text>
</comment>
<reference evidence="2 3" key="1">
    <citation type="submission" date="2018-11" db="EMBL/GenBank/DDBJ databases">
        <title>Genomic Encyclopedia of Type Strains, Phase IV (KMG-IV): sequencing the most valuable type-strain genomes for metagenomic binning, comparative biology and taxonomic classification.</title>
        <authorList>
            <person name="Goeker M."/>
        </authorList>
    </citation>
    <scope>NUCLEOTIDE SEQUENCE [LARGE SCALE GENOMIC DNA]</scope>
    <source>
        <strain evidence="2 3">DSM 100275</strain>
    </source>
</reference>
<dbReference type="RefSeq" id="WP_123401925.1">
    <property type="nucleotide sequence ID" value="NZ_RJVI01000003.1"/>
</dbReference>
<dbReference type="OrthoDB" id="5588650at2"/>
<feature type="transmembrane region" description="Helical" evidence="1">
    <location>
        <begin position="104"/>
        <end position="121"/>
    </location>
</feature>
<dbReference type="GO" id="GO:0005886">
    <property type="term" value="C:plasma membrane"/>
    <property type="evidence" value="ECO:0007669"/>
    <property type="project" value="TreeGrafter"/>
</dbReference>
<feature type="transmembrane region" description="Helical" evidence="1">
    <location>
        <begin position="50"/>
        <end position="67"/>
    </location>
</feature>
<feature type="transmembrane region" description="Helical" evidence="1">
    <location>
        <begin position="6"/>
        <end position="29"/>
    </location>
</feature>
<sequence>MAAYYAWIKTVHVTAVAVSLLLFLLRGWWAVTGSPRAASVWARRVPHYNDAVLLAAGLALAAILHQYPLVDAWLTAKLAGLLAHIGLGWIAVRGPGSRPVRAAAWAASIAAFGYVAAVALTRDPSPWA</sequence>
<name>A0A3N1XS95_9GAMM</name>
<dbReference type="PANTHER" id="PTHR39594:SF1">
    <property type="entry name" value="PROTEIN YCHQ"/>
    <property type="match status" value="1"/>
</dbReference>
<dbReference type="Pfam" id="PF04247">
    <property type="entry name" value="SirB"/>
    <property type="match status" value="1"/>
</dbReference>
<dbReference type="Proteomes" id="UP000276634">
    <property type="component" value="Unassembled WGS sequence"/>
</dbReference>
<proteinExistence type="predicted"/>
<dbReference type="AlphaFoldDB" id="A0A3N1XS95"/>
<keyword evidence="1" id="KW-0472">Membrane</keyword>
<evidence type="ECO:0000256" key="1">
    <source>
        <dbReference type="SAM" id="Phobius"/>
    </source>
</evidence>
<keyword evidence="1" id="KW-1133">Transmembrane helix</keyword>